<feature type="domain" description="DUF6701" evidence="1">
    <location>
        <begin position="23"/>
        <end position="195"/>
    </location>
</feature>
<protein>
    <recommendedName>
        <fullName evidence="1">DUF6701 domain-containing protein</fullName>
    </recommendedName>
</protein>
<dbReference type="EMBL" id="CAJQUM010000001">
    <property type="protein sequence ID" value="CAG4885196.1"/>
    <property type="molecule type" value="Genomic_DNA"/>
</dbReference>
<gene>
    <name evidence="2" type="ORF">GTOL_13079</name>
</gene>
<sequence>MHQIVRPTAPAAPTTVTVTTLPVDSDGVTAASAAVLSSPLLRYGRLWLGNAYGSDQFDLVIPFEVQYWNGSTFVKNTFDNGCTTIASSNIASGNKQGGLGAYTGPITGGSTSSGAGSITLTKPASAAAGSVDLVVNLGSSGSPSNCAGLSGGTSAALSYLSGKWCGANYDRDPTARATFGIYGSSLKKGPIYIRESY</sequence>
<evidence type="ECO:0000313" key="3">
    <source>
        <dbReference type="Proteomes" id="UP000742786"/>
    </source>
</evidence>
<dbReference type="Proteomes" id="UP000742786">
    <property type="component" value="Unassembled WGS sequence"/>
</dbReference>
<dbReference type="AlphaFoldDB" id="A0A916J6M2"/>
<comment type="caution">
    <text evidence="2">The sequence shown here is derived from an EMBL/GenBank/DDBJ whole genome shotgun (WGS) entry which is preliminary data.</text>
</comment>
<name>A0A916J6M2_9PROT</name>
<evidence type="ECO:0000313" key="2">
    <source>
        <dbReference type="EMBL" id="CAG4885196.1"/>
    </source>
</evidence>
<dbReference type="InterPro" id="IPR046524">
    <property type="entry name" value="DUF6701"/>
</dbReference>
<reference evidence="2" key="1">
    <citation type="submission" date="2021-04" db="EMBL/GenBank/DDBJ databases">
        <authorList>
            <person name="Hornung B."/>
        </authorList>
    </citation>
    <scope>NUCLEOTIDE SEQUENCE</scope>
    <source>
        <strain evidence="2">G5G6</strain>
    </source>
</reference>
<evidence type="ECO:0000259" key="1">
    <source>
        <dbReference type="Pfam" id="PF20419"/>
    </source>
</evidence>
<dbReference type="Pfam" id="PF20419">
    <property type="entry name" value="DUF6701"/>
    <property type="match status" value="1"/>
</dbReference>
<accession>A0A916J6M2</accession>
<proteinExistence type="predicted"/>
<keyword evidence="3" id="KW-1185">Reference proteome</keyword>
<organism evidence="2 3">
    <name type="scientific">Georgfuchsia toluolica</name>
    <dbReference type="NCBI Taxonomy" id="424218"/>
    <lineage>
        <taxon>Bacteria</taxon>
        <taxon>Pseudomonadati</taxon>
        <taxon>Pseudomonadota</taxon>
        <taxon>Betaproteobacteria</taxon>
        <taxon>Nitrosomonadales</taxon>
        <taxon>Sterolibacteriaceae</taxon>
        <taxon>Georgfuchsia</taxon>
    </lineage>
</organism>